<dbReference type="EMBL" id="WQMT02000002">
    <property type="protein sequence ID" value="KAG9225939.1"/>
    <property type="molecule type" value="Genomic_DNA"/>
</dbReference>
<keyword evidence="2" id="KW-1185">Reference proteome</keyword>
<protein>
    <submittedName>
        <fullName evidence="1">Uncharacterized protein</fullName>
    </submittedName>
</protein>
<sequence>MAATATNGILLYSSSLYPFPTTSSSHSVASSSSSGASSSSRHPNNNTNANASTPPTPQRKIRFAPLPDPRRSFVDDGDEFSMSDGVTISCPPMLAERDAIPSISSLAIDSLSSEIDTESDSTSRSSSRASKGADSSATTPTASASDSVSSFTQDSPSYQTKIALPPIPNPLLAAKLKQFEDSSSSHTSWAKPKSLFRPFLRRPHSSSGATPTLSSSSNSANLPSASSSTSTLHPHPKHAPFPRINLSSPSLGLFRVSSRHRHHDDDDYSDDGKSNGFMKLAKWTSSSSSVNKQHSHNHFHNTASPLNPLTRTQSRGSVQSVQINGNQTPFGSTASLPLTRVDSGRINNYVRPASSLPGRRPSTASGAISAPTSPARKGKGTRMLNGRVYGHRRNSSNPNGNPFANARDEADPEFVEWGYGGMGSVRNGSGVGHGVWGRLQSEGTVLGGGGKTDDEELDDGSGMGWVRKRREQKEKKEREEKERLAKEAQAKLEAITEAGDAKVEEAKAEVDEKKEFVRSDEIEQVKDRPDTAATITISSLSSPTLSSALSTPTIRNDVDTPKPSDDQDEHDTRVVNVSAYSPSLARRHSHGRSRSRDSIPILEKVQAEDTTQTVVSVDVKEDETDESEEEEDEGTRPNEGDEEDSEEDSENEEDAEKRKTALGAGVEKISRHK</sequence>
<comment type="caution">
    <text evidence="1">The sequence shown here is derived from an EMBL/GenBank/DDBJ whole genome shotgun (WGS) entry which is preliminary data.</text>
</comment>
<accession>A0ACB7J812</accession>
<evidence type="ECO:0000313" key="1">
    <source>
        <dbReference type="EMBL" id="KAG9225939.1"/>
    </source>
</evidence>
<organism evidence="1 2">
    <name type="scientific">Pleurotus cornucopiae</name>
    <name type="common">Cornucopia mushroom</name>
    <dbReference type="NCBI Taxonomy" id="5321"/>
    <lineage>
        <taxon>Eukaryota</taxon>
        <taxon>Fungi</taxon>
        <taxon>Dikarya</taxon>
        <taxon>Basidiomycota</taxon>
        <taxon>Agaricomycotina</taxon>
        <taxon>Agaricomycetes</taxon>
        <taxon>Agaricomycetidae</taxon>
        <taxon>Agaricales</taxon>
        <taxon>Pleurotineae</taxon>
        <taxon>Pleurotaceae</taxon>
        <taxon>Pleurotus</taxon>
    </lineage>
</organism>
<gene>
    <name evidence="1" type="ORF">CCMSSC00406_0006439</name>
</gene>
<reference evidence="1 2" key="1">
    <citation type="journal article" date="2021" name="Appl. Environ. Microbiol.">
        <title>Genetic linkage and physical mapping for an oyster mushroom Pleurotus cornucopiae and QTL analysis for the trait cap color.</title>
        <authorList>
            <person name="Zhang Y."/>
            <person name="Gao W."/>
            <person name="Sonnenberg A."/>
            <person name="Chen Q."/>
            <person name="Zhang J."/>
            <person name="Huang C."/>
        </authorList>
    </citation>
    <scope>NUCLEOTIDE SEQUENCE [LARGE SCALE GENOMIC DNA]</scope>
    <source>
        <strain evidence="1">CCMSSC00406</strain>
    </source>
</reference>
<name>A0ACB7J812_PLECO</name>
<proteinExistence type="predicted"/>
<evidence type="ECO:0000313" key="2">
    <source>
        <dbReference type="Proteomes" id="UP000824881"/>
    </source>
</evidence>
<dbReference type="Proteomes" id="UP000824881">
    <property type="component" value="Unassembled WGS sequence"/>
</dbReference>